<feature type="domain" description="TNT" evidence="2">
    <location>
        <begin position="816"/>
        <end position="901"/>
    </location>
</feature>
<evidence type="ECO:0000313" key="4">
    <source>
        <dbReference type="EMBL" id="NGY58414.1"/>
    </source>
</evidence>
<dbReference type="PANTHER" id="PTHR42059">
    <property type="entry name" value="TNT DOMAIN-CONTAINING PROTEIN"/>
    <property type="match status" value="1"/>
</dbReference>
<dbReference type="GO" id="GO:0050135">
    <property type="term" value="F:NADP+ nucleosidase activity"/>
    <property type="evidence" value="ECO:0007669"/>
    <property type="project" value="InterPro"/>
</dbReference>
<evidence type="ECO:0000313" key="5">
    <source>
        <dbReference type="Proteomes" id="UP000481360"/>
    </source>
</evidence>
<accession>A0A7C9VKR3</accession>
<gene>
    <name evidence="4" type="ORF">G7043_05625</name>
</gene>
<feature type="compositionally biased region" description="Low complexity" evidence="1">
    <location>
        <begin position="545"/>
        <end position="564"/>
    </location>
</feature>
<dbReference type="AlphaFoldDB" id="A0A7C9VKR3"/>
<dbReference type="PANTHER" id="PTHR42059:SF1">
    <property type="entry name" value="TNT DOMAIN-CONTAINING PROTEIN"/>
    <property type="match status" value="1"/>
</dbReference>
<evidence type="ECO:0000259" key="2">
    <source>
        <dbReference type="Pfam" id="PF14021"/>
    </source>
</evidence>
<evidence type="ECO:0000259" key="3">
    <source>
        <dbReference type="Pfam" id="PF25547"/>
    </source>
</evidence>
<feature type="compositionally biased region" description="Low complexity" evidence="1">
    <location>
        <begin position="458"/>
        <end position="474"/>
    </location>
</feature>
<organism evidence="4 5">
    <name type="scientific">Lentzea alba</name>
    <dbReference type="NCBI Taxonomy" id="2714351"/>
    <lineage>
        <taxon>Bacteria</taxon>
        <taxon>Bacillati</taxon>
        <taxon>Actinomycetota</taxon>
        <taxon>Actinomycetes</taxon>
        <taxon>Pseudonocardiales</taxon>
        <taxon>Pseudonocardiaceae</taxon>
        <taxon>Lentzea</taxon>
    </lineage>
</organism>
<reference evidence="4 5" key="1">
    <citation type="submission" date="2020-03" db="EMBL/GenBank/DDBJ databases">
        <title>Isolation and identification of active actinomycetes.</title>
        <authorList>
            <person name="Sun X."/>
        </authorList>
    </citation>
    <scope>NUCLEOTIDE SEQUENCE [LARGE SCALE GENOMIC DNA]</scope>
    <source>
        <strain evidence="4 5">NEAU-D13</strain>
    </source>
</reference>
<dbReference type="InterPro" id="IPR025331">
    <property type="entry name" value="TNT"/>
</dbReference>
<feature type="compositionally biased region" description="Gly residues" evidence="1">
    <location>
        <begin position="307"/>
        <end position="319"/>
    </location>
</feature>
<dbReference type="RefSeq" id="WP_166044456.1">
    <property type="nucleotide sequence ID" value="NZ_JAAMPJ010000001.1"/>
</dbReference>
<protein>
    <submittedName>
        <fullName evidence="4">TNT domain-containing protein</fullName>
    </submittedName>
</protein>
<dbReference type="EMBL" id="JAAMPJ010000001">
    <property type="protein sequence ID" value="NGY58414.1"/>
    <property type="molecule type" value="Genomic_DNA"/>
</dbReference>
<comment type="caution">
    <text evidence="4">The sequence shown here is derived from an EMBL/GenBank/DDBJ whole genome shotgun (WGS) entry which is preliminary data.</text>
</comment>
<proteinExistence type="predicted"/>
<feature type="compositionally biased region" description="Low complexity" evidence="1">
    <location>
        <begin position="527"/>
        <end position="537"/>
    </location>
</feature>
<feature type="region of interest" description="Disordered" evidence="1">
    <location>
        <begin position="520"/>
        <end position="565"/>
    </location>
</feature>
<evidence type="ECO:0000256" key="1">
    <source>
        <dbReference type="SAM" id="MobiDB-lite"/>
    </source>
</evidence>
<feature type="domain" description="Outer membrane channel protein CpnT-like N-terminal" evidence="3">
    <location>
        <begin position="10"/>
        <end position="116"/>
    </location>
</feature>
<feature type="region of interest" description="Disordered" evidence="1">
    <location>
        <begin position="452"/>
        <end position="478"/>
    </location>
</feature>
<dbReference type="Pfam" id="PF25547">
    <property type="entry name" value="WXG100_2"/>
    <property type="match status" value="1"/>
</dbReference>
<name>A0A7C9VKR3_9PSEU</name>
<feature type="region of interest" description="Disordered" evidence="1">
    <location>
        <begin position="293"/>
        <end position="331"/>
    </location>
</feature>
<dbReference type="InterPro" id="IPR053024">
    <property type="entry name" value="Fungal_surface_NADase"/>
</dbReference>
<dbReference type="Proteomes" id="UP000481360">
    <property type="component" value="Unassembled WGS sequence"/>
</dbReference>
<keyword evidence="5" id="KW-1185">Reference proteome</keyword>
<dbReference type="Pfam" id="PF14021">
    <property type="entry name" value="TNT"/>
    <property type="match status" value="1"/>
</dbReference>
<dbReference type="InterPro" id="IPR057746">
    <property type="entry name" value="CpnT-like_N"/>
</dbReference>
<sequence>MGIELPVELTEVAAKAGVTWPKADEDAMRSSAAAWREAGDKIKGLGTSSDGAATRALGGVTGAGGDAARGRWAKVVAPDGDFQRAARGCHAAADRLDHAAQQVGAAKVEIVRELTTLAKNNDAAHASANAGNPNALLGLDTLTKGAAANVANLQNTLSAAIRLDSGVDMSHASPPVNTAPGAHGPGGGGGLLSPVTNIVGGVVAPVAGAVAPIVEPVAAVVAPVTETVAPVVGAVTAPVAPVVGAVTAPVAPVVGAVTDAAAPVMNAAAPVTAPAAAMVLPGVDAVPGARDAVGPVFGDGDGHGRGEGNGNAPGNGPGDGRGEGKPAGLPGLVGQVAAPAVGPVAHVVGEAIPSVQGTLGPIAEGTTQASAAVLDQPLIRGGDLSGQPAATAPAAPAAPAAAAGPAVGGAPMGGAPVGGPVGAVGGAIGGAVGGVPSATSAVASQAGAVVGQQGGAPGQQAAQQGQAGQQAAKAADAKAGEARAAEAKAGDARAAEARAGEAKAGAQAVAGKSGVPGAVSAASQAVQPGQTATQLPGQGQGPGQTGSAQSGGQSSGQGQAVGKDALAKDPAKDALKDALLQDQALGDHAGDAPGSGKVGDTIAAPAAPVAGVDLGSGQAAPVAGADLGSPQTGPVAGLDLGSGQAAPVAGVQLGTSPSAPLAGADLGGSLTDRLDNSRDQALGNAGIGFDIARHAYTAAAVGSWFMAIFLSAGQGPRLAPKPARQLPAPARQDDEQPIPRFAPQAALVGTAEAHPITATEGLGKDHPVVQELLEGYDALAGMHERDWESLFLHENGSPRWPVEREGGYEDSQPEVLQQGAELDRFGTPEGRVLSTAGTPFAQRSLPPQALGEGYRRYRVEKDLPVHRTISAPWFGQPGGGSRYRTTHPVADLVALGYLTEITA</sequence>